<feature type="domain" description="PRTase-CE" evidence="1">
    <location>
        <begin position="43"/>
        <end position="280"/>
    </location>
</feature>
<dbReference type="EMBL" id="FWXS01000003">
    <property type="protein sequence ID" value="SMC52340.1"/>
    <property type="molecule type" value="Genomic_DNA"/>
</dbReference>
<dbReference type="OrthoDB" id="2084254at2"/>
<reference evidence="3" key="1">
    <citation type="submission" date="2017-04" db="EMBL/GenBank/DDBJ databases">
        <authorList>
            <person name="Varghese N."/>
            <person name="Submissions S."/>
        </authorList>
    </citation>
    <scope>NUCLEOTIDE SEQUENCE [LARGE SCALE GENOMIC DNA]</scope>
    <source>
        <strain evidence="3">CGMCC 1.12708</strain>
    </source>
</reference>
<protein>
    <recommendedName>
        <fullName evidence="1">PRTase-CE domain-containing protein</fullName>
    </recommendedName>
</protein>
<dbReference type="STRING" id="1434700.SAMN06296427_103264"/>
<proteinExistence type="predicted"/>
<name>A0A1W1ZV77_9FLAO</name>
<organism evidence="2 3">
    <name type="scientific">Moheibacter sediminis</name>
    <dbReference type="NCBI Taxonomy" id="1434700"/>
    <lineage>
        <taxon>Bacteria</taxon>
        <taxon>Pseudomonadati</taxon>
        <taxon>Bacteroidota</taxon>
        <taxon>Flavobacteriia</taxon>
        <taxon>Flavobacteriales</taxon>
        <taxon>Weeksellaceae</taxon>
        <taxon>Moheibacter</taxon>
    </lineage>
</organism>
<dbReference type="Pfam" id="PF24390">
    <property type="entry name" value="PRTase-CE"/>
    <property type="match status" value="1"/>
</dbReference>
<dbReference type="AlphaFoldDB" id="A0A1W1ZV77"/>
<dbReference type="InterPro" id="IPR029057">
    <property type="entry name" value="PRTase-like"/>
</dbReference>
<dbReference type="SUPFAM" id="SSF53271">
    <property type="entry name" value="PRTase-like"/>
    <property type="match status" value="1"/>
</dbReference>
<evidence type="ECO:0000313" key="3">
    <source>
        <dbReference type="Proteomes" id="UP000192393"/>
    </source>
</evidence>
<dbReference type="Proteomes" id="UP000192393">
    <property type="component" value="Unassembled WGS sequence"/>
</dbReference>
<dbReference type="InterPro" id="IPR056920">
    <property type="entry name" value="PRTase-CE"/>
</dbReference>
<sequence length="285" mass="33644">MSSEKSISYLIELDKIFEEKKWKEKENYTDVFEALSNFSNIVFENDEEYNLFLELLERFHWISLNDYYNACRQLLIDLITELNTNNQNIYIFPIITKVQQSKVKSGNFIAYLIKSLIPTIPNSDVYKFEDINAFSQIPNIRFRKSDILLLVDDFIGSGETLENCIKDIGTTNKNIGDKIRILTIAIRMDTHERLSKKYKIYKNIEVLKGISDYNTGDDVLDKKNVMRNIEKRIFTSIDEYSLGFKESESLITLLRTPDNTFPIFWSNYKKQINLRPPFPRQYEKI</sequence>
<dbReference type="RefSeq" id="WP_084016840.1">
    <property type="nucleotide sequence ID" value="NZ_FWXS01000003.1"/>
</dbReference>
<evidence type="ECO:0000259" key="1">
    <source>
        <dbReference type="Pfam" id="PF24390"/>
    </source>
</evidence>
<evidence type="ECO:0000313" key="2">
    <source>
        <dbReference type="EMBL" id="SMC52340.1"/>
    </source>
</evidence>
<accession>A0A1W1ZV77</accession>
<gene>
    <name evidence="2" type="ORF">SAMN06296427_103264</name>
</gene>
<keyword evidence="3" id="KW-1185">Reference proteome</keyword>